<dbReference type="InterPro" id="IPR056829">
    <property type="entry name" value="Beta-prop_TEP1_2nd"/>
</dbReference>
<dbReference type="Pfam" id="PF25047">
    <property type="entry name" value="Beta-prop_TEP1_2nd"/>
    <property type="match status" value="1"/>
</dbReference>
<evidence type="ECO:0000256" key="1">
    <source>
        <dbReference type="ARBA" id="ARBA00022574"/>
    </source>
</evidence>
<dbReference type="Pfam" id="PF19334">
    <property type="entry name" value="DUF5920"/>
    <property type="match status" value="1"/>
</dbReference>
<dbReference type="Gene3D" id="2.130.10.10">
    <property type="entry name" value="YVTN repeat-like/Quinoprotein amine dehydrogenase"/>
    <property type="match status" value="5"/>
</dbReference>
<dbReference type="PROSITE" id="PS50082">
    <property type="entry name" value="WD_REPEATS_2"/>
    <property type="match status" value="6"/>
</dbReference>
<feature type="repeat" description="WD" evidence="3">
    <location>
        <begin position="2175"/>
        <end position="2209"/>
    </location>
</feature>
<dbReference type="Pfam" id="PF25048">
    <property type="entry name" value="Beta-prop_TEP1_C"/>
    <property type="match status" value="1"/>
</dbReference>
<dbReference type="InterPro" id="IPR001680">
    <property type="entry name" value="WD40_rpt"/>
</dbReference>
<dbReference type="InterPro" id="IPR020472">
    <property type="entry name" value="WD40_PAC1"/>
</dbReference>
<dbReference type="InterPro" id="IPR052652">
    <property type="entry name" value="Telomerase_Complex_Comp"/>
</dbReference>
<feature type="repeat" description="WD" evidence="3">
    <location>
        <begin position="1631"/>
        <end position="1671"/>
    </location>
</feature>
<dbReference type="InterPro" id="IPR019775">
    <property type="entry name" value="WD40_repeat_CS"/>
</dbReference>
<evidence type="ECO:0000256" key="2">
    <source>
        <dbReference type="ARBA" id="ARBA00022737"/>
    </source>
</evidence>
<dbReference type="Gene3D" id="1.25.40.370">
    <property type="match status" value="1"/>
</dbReference>
<dbReference type="PROSITE" id="PS50294">
    <property type="entry name" value="WD_REPEATS_REGION"/>
    <property type="match status" value="4"/>
</dbReference>
<dbReference type="Proteomes" id="UP001652625">
    <property type="component" value="Chromosome 04"/>
</dbReference>
<dbReference type="InterPro" id="IPR041452">
    <property type="entry name" value="APAF1_C"/>
</dbReference>
<dbReference type="PROSITE" id="PS00678">
    <property type="entry name" value="WD_REPEATS_1"/>
    <property type="match status" value="4"/>
</dbReference>
<dbReference type="SMART" id="SM00320">
    <property type="entry name" value="WD40"/>
    <property type="match status" value="14"/>
</dbReference>
<evidence type="ECO:0000259" key="4">
    <source>
        <dbReference type="PROSITE" id="PS50988"/>
    </source>
</evidence>
<dbReference type="Pfam" id="PF05731">
    <property type="entry name" value="TROVE"/>
    <property type="match status" value="1"/>
</dbReference>
<dbReference type="GeneID" id="101241847"/>
<feature type="repeat" description="WD" evidence="3">
    <location>
        <begin position="1969"/>
        <end position="2010"/>
    </location>
</feature>
<dbReference type="Gene3D" id="3.40.50.410">
    <property type="entry name" value="von Willebrand factor, type A domain"/>
    <property type="match status" value="1"/>
</dbReference>
<dbReference type="Pfam" id="PF24883">
    <property type="entry name" value="NPHP3_N"/>
    <property type="match status" value="1"/>
</dbReference>
<feature type="repeat" description="WD" evidence="3">
    <location>
        <begin position="2064"/>
        <end position="2093"/>
    </location>
</feature>
<dbReference type="InterPro" id="IPR027417">
    <property type="entry name" value="P-loop_NTPase"/>
</dbReference>
<reference evidence="6" key="1">
    <citation type="submission" date="2025-08" db="UniProtKB">
        <authorList>
            <consortium name="RefSeq"/>
        </authorList>
    </citation>
    <scope>IDENTIFICATION</scope>
</reference>
<dbReference type="InterPro" id="IPR015943">
    <property type="entry name" value="WD40/YVTN_repeat-like_dom_sf"/>
</dbReference>
<dbReference type="RefSeq" id="XP_065652600.1">
    <property type="nucleotide sequence ID" value="XM_065796528.1"/>
</dbReference>
<keyword evidence="1 3" id="KW-0853">WD repeat</keyword>
<dbReference type="Gene3D" id="3.40.50.300">
    <property type="entry name" value="P-loop containing nucleotide triphosphate hydrolases"/>
    <property type="match status" value="1"/>
</dbReference>
<dbReference type="InterPro" id="IPR036465">
    <property type="entry name" value="vWFA_dom_sf"/>
</dbReference>
<sequence>MDLKVKKLENALLKQQNLNSNLVSKVYLGSLRNSSLLNNTQTVAAKLSNNFGRQDNNVLFGNNLVSKQNKKLLESKDISHLKQASKPNLFSKNDLGIQSNLLTDKKILKPNLFLKNLSCKSLTLNSPSVFINQYSNVLVPNLFSEELAKCTYKKVVVKSKKPISKKCKVKDVKKTIATCTDVSVKENVLNDDTLHHDTYEFSFQISDLEDSYDSYNFLNEKTEENEFIDKPSSCDLKKIEQKNLNVKKIALINLVSVSLLYSPTLEDINNTTRIQLMKQAKEVSLSDPEFIVKLALYTRMHLNIRSVANFLLAYAAFLPDVRPYLKKYFCKSVSLPSDWLNVAELYHTFFDQSINDKSLPTALRKALVEKFPDFDEYQLGKYNKEKIQKKTKSVYVDKEEVYRQCQGDNGNEKAPDLSLVTLKGYTLKELIRKLHISEPVYHVMALLGKKYPSDLESFYKSKLPGTWVQEQAGKRMKLQIPETWETQLSLKGNKSKTWQDLLDHNKLPFMAMLRNLRNMILVGLSEKYHAKILSRLKNKDSVINSKQFPFRFLSAYDVIIDLEKLLQKNLEVSLQTVSEALVVKNEKPMPKYKQKLQEKRRAKAACNTYNQAILDRYKKALDSAMKISTVYNIDPISGTTFIVIDIGYNINEENSKSASIFNQCLLLALICKYHSEGGELILASGSNYSIVSSVNEQSILENVAKLKEVAKDLISCNIGSTDLLSYFQTFITLRKKVDNVLVLSYTSSYDFTPFYTAYQNKVNPKCLFVNVSLNDASKQKGAELLGDYFVHVTGFSDQVLRYMSARGSDRQLHYVENIDSTYELKDIKEKRRKQMIDHYRSQTVQRPLMKWKTVRIFISSTFRDMHGERDLLTRYIFPELRRRCYRYCVNIYEIDLRWGITETQANSQKTLDICLTEVRKSDLFVGILGNRYGWSPSEYFSSDLEVIDWLRLQKPGLSITELEMRLFYNREAAETKGFFYFRKDLDKKIIPKKYHKDFIDEKNQDKLESLKEWIRCQPGAEVFSNYPCHWSGVVNDKPMLGGLEEFGQRVLNNLWVAIKKHHIIPLEQKFDTEEVTNKHLLYASNLSKEVVGRKTLLNKIETILVESKNKQDKNILLISGKRGSGKTAIMSKLVETHIINETPCCYFVDAGDNTLQTLLKHLFISLNEAYNVGFDEPTSYKAMVSKLSLLLKSISKDNGGENFLIFIDGLDQVHLSAQESRTDWIPDSLPKGCIFVISCFENGHCAKQLSIHKQLIELVKIDVFEYADRAVLVRQLLGYHGKKLEESSFNNQMKFIVSKRDATSPLYLHLVCEELRLFGVFEELNTYLRSIAQTIPELVTYRLKCMELEHGLSLVSCAFALLYFSRNGLTVEELYETLNMTQQSNKSFEQSIPQVPFHKLCQELKMFTRHDLKTNSMHLFGEVRSIIERLYIHSAAADFTFKMHNVLAIFYRKQADPLDNFSWLGNDLRALRELPFHLSASNSWNELKTILCNLEYIKVKLQANQITELLEEFIFAGPKLFTEDACIKETQQFIMANVHILSRHPNLLIQQVLNAPNISFVKNQVNDITVGTITLAEKSENISSCVLTLTGMQQGVTSVCVSDDNSMLACGMQDGQLIVYDRCTTKELRCFVGHSAGISACCFATNSKLCSSSFDGTVCVWDVHGGHRLHFSKLHCRQVTSCIATNDGRFFLTTSYDISNPAVLWSTTDGKPAIVYEKITHPFNCAAFDPSNNLLVALGGWDKKIAIWNTVEGTNSKVYKGHSSSIQALAYSSSGKYLASSGLTGEIFLWSSMNGTIIGQIYNSNIQKFLYTQTHLVGLTEKSVKVWTESIGCPGNVFISNHPLPNYVLAVTVHENKIFAAYQNGEVCMFFKEGGYTSWKAHNSSIRSISLLVDRVSVHLVTAGDDCLAKRWNVSDKTCVAVMCKHTAPIRCVRSRGAIILTASEDFTVCVWPGILFSDQNEIKCQAILRGHAGIVTCCDISSCETMAVSGSSDMSMIIWDLNTYTCLSMINRAHSDGLTTLSWSDVGNYVVTGSNDFLLKLWDIKYIVSKKDDQTNIQEKLVFKGHNSAINSLKYKFGCIASTSADGFLKVWTHKGVEVTTIKAHNCRVNCCEIFSFLKEDSIEWSTSTDKVGIQEKLKAYTPDSLLDVYIYTASDDGSVRAYQPFKPNFLKEMFGHSDVLTDADVNIKDGSVVTSSVDQSVKVWDLNIETKDSSQMHLDEVTAVAISVSKSVSCGRDGKVKLFCKTSVFEFAPLSVVAFTSAAFIGSQYVVVGDVRGNLYVLSALDLSLIEKVNNIYSIEMLSVDQHGIFVAAAALEAITVYKWDSKHLISTNCLLNSGFYNNCISIAGSMLILVKYQSGNSIIEYNKTNGFGTVSLETSKTYEINGFPTAMHSFCKDQLVNVLIGYSDGFMSCYIEPVIEEKPKYHSKIHEKEITGFLVINETVVTSSKDCTVKVWKIIEENDFSLKQIGIYFCRSPVKTIAGCVIDDNLNLVVGYSSGYVDQLTVKLN</sequence>
<dbReference type="PROSITE" id="PS50988">
    <property type="entry name" value="TROVE"/>
    <property type="match status" value="1"/>
</dbReference>
<dbReference type="InterPro" id="IPR025139">
    <property type="entry name" value="DUF4062"/>
</dbReference>
<dbReference type="SUPFAM" id="SSF140864">
    <property type="entry name" value="TROVE domain-like"/>
    <property type="match status" value="1"/>
</dbReference>
<protein>
    <submittedName>
        <fullName evidence="6">Telomerase protein component 1 isoform X2</fullName>
    </submittedName>
</protein>
<dbReference type="InterPro" id="IPR056828">
    <property type="entry name" value="Beta-prop_TEP1_C"/>
</dbReference>
<dbReference type="PANTHER" id="PTHR44791">
    <property type="entry name" value="TELOMERASE PROTEIN COMPONENT 1 TEP1"/>
    <property type="match status" value="1"/>
</dbReference>
<accession>A0ABM4BTW6</accession>
<keyword evidence="2" id="KW-0677">Repeat</keyword>
<dbReference type="PRINTS" id="PR00320">
    <property type="entry name" value="GPROTEINBRPT"/>
</dbReference>
<dbReference type="SUPFAM" id="SSF50978">
    <property type="entry name" value="WD40 repeat-like"/>
    <property type="match status" value="4"/>
</dbReference>
<name>A0ABM4BTW6_HYDVU</name>
<keyword evidence="5" id="KW-1185">Reference proteome</keyword>
<evidence type="ECO:0000313" key="5">
    <source>
        <dbReference type="Proteomes" id="UP001652625"/>
    </source>
</evidence>
<dbReference type="Pfam" id="PF17908">
    <property type="entry name" value="APAF1_C"/>
    <property type="match status" value="1"/>
</dbReference>
<dbReference type="CDD" id="cd00200">
    <property type="entry name" value="WD40"/>
    <property type="match status" value="2"/>
</dbReference>
<dbReference type="InterPro" id="IPR008858">
    <property type="entry name" value="TROVE_dom"/>
</dbReference>
<feature type="repeat" description="WD" evidence="3">
    <location>
        <begin position="1759"/>
        <end position="1800"/>
    </location>
</feature>
<gene>
    <name evidence="6" type="primary">LOC101241847</name>
</gene>
<dbReference type="InterPro" id="IPR056884">
    <property type="entry name" value="NPHP3-like_N"/>
</dbReference>
<dbReference type="Pfam" id="PF00400">
    <property type="entry name" value="WD40"/>
    <property type="match status" value="5"/>
</dbReference>
<dbReference type="InterPro" id="IPR036322">
    <property type="entry name" value="WD40_repeat_dom_sf"/>
</dbReference>
<dbReference type="PANTHER" id="PTHR44791:SF1">
    <property type="entry name" value="TELOMERASE PROTEIN COMPONENT 1"/>
    <property type="match status" value="1"/>
</dbReference>
<evidence type="ECO:0000256" key="3">
    <source>
        <dbReference type="PROSITE-ProRule" id="PRU00221"/>
    </source>
</evidence>
<dbReference type="Pfam" id="PF13271">
    <property type="entry name" value="DUF4062"/>
    <property type="match status" value="1"/>
</dbReference>
<dbReference type="InterPro" id="IPR037214">
    <property type="entry name" value="TROVE_dom_sf"/>
</dbReference>
<feature type="domain" description="TROVE" evidence="4">
    <location>
        <begin position="227"/>
        <end position="638"/>
    </location>
</feature>
<feature type="repeat" description="WD" evidence="3">
    <location>
        <begin position="2012"/>
        <end position="2046"/>
    </location>
</feature>
<dbReference type="InterPro" id="IPR045804">
    <property type="entry name" value="DUF5920"/>
</dbReference>
<proteinExistence type="predicted"/>
<organism evidence="5 6">
    <name type="scientific">Hydra vulgaris</name>
    <name type="common">Hydra</name>
    <name type="synonym">Hydra attenuata</name>
    <dbReference type="NCBI Taxonomy" id="6087"/>
    <lineage>
        <taxon>Eukaryota</taxon>
        <taxon>Metazoa</taxon>
        <taxon>Cnidaria</taxon>
        <taxon>Hydrozoa</taxon>
        <taxon>Hydroidolina</taxon>
        <taxon>Anthoathecata</taxon>
        <taxon>Aplanulata</taxon>
        <taxon>Hydridae</taxon>
        <taxon>Hydra</taxon>
    </lineage>
</organism>
<evidence type="ECO:0000313" key="6">
    <source>
        <dbReference type="RefSeq" id="XP_065652600.1"/>
    </source>
</evidence>
<dbReference type="SUPFAM" id="SSF52540">
    <property type="entry name" value="P-loop containing nucleoside triphosphate hydrolases"/>
    <property type="match status" value="1"/>
</dbReference>